<comment type="caution">
    <text evidence="1">The sequence shown here is derived from an EMBL/GenBank/DDBJ whole genome shotgun (WGS) entry which is preliminary data.</text>
</comment>
<dbReference type="EMBL" id="CABDUW010002152">
    <property type="protein sequence ID" value="VTJ85684.1"/>
    <property type="molecule type" value="Genomic_DNA"/>
</dbReference>
<sequence>LGAELPEAAAKAAAAASRLGLWPLHSARSAAATAAAQRGLPPNSQLVAPGKRHWAAEDLGMTGRPGGWVRAGKRTAPAACAGTPAYSFGPYSCPGRGLRVAWVLRSATVCSCL</sequence>
<evidence type="ECO:0000313" key="2">
    <source>
        <dbReference type="Proteomes" id="UP000335636"/>
    </source>
</evidence>
<feature type="non-terminal residue" evidence="1">
    <location>
        <position position="1"/>
    </location>
</feature>
<accession>A0A5E4CV37</accession>
<dbReference type="AlphaFoldDB" id="A0A5E4CV37"/>
<dbReference type="Proteomes" id="UP000335636">
    <property type="component" value="Unassembled WGS sequence"/>
</dbReference>
<protein>
    <submittedName>
        <fullName evidence="1">Uncharacterized protein</fullName>
    </submittedName>
</protein>
<evidence type="ECO:0000313" key="1">
    <source>
        <dbReference type="EMBL" id="VTJ85684.1"/>
    </source>
</evidence>
<organism evidence="1 2">
    <name type="scientific">Marmota monax</name>
    <name type="common">Woodchuck</name>
    <dbReference type="NCBI Taxonomy" id="9995"/>
    <lineage>
        <taxon>Eukaryota</taxon>
        <taxon>Metazoa</taxon>
        <taxon>Chordata</taxon>
        <taxon>Craniata</taxon>
        <taxon>Vertebrata</taxon>
        <taxon>Euteleostomi</taxon>
        <taxon>Mammalia</taxon>
        <taxon>Eutheria</taxon>
        <taxon>Euarchontoglires</taxon>
        <taxon>Glires</taxon>
        <taxon>Rodentia</taxon>
        <taxon>Sciuromorpha</taxon>
        <taxon>Sciuridae</taxon>
        <taxon>Xerinae</taxon>
        <taxon>Marmotini</taxon>
        <taxon>Marmota</taxon>
    </lineage>
</organism>
<gene>
    <name evidence="1" type="ORF">MONAX_5E017794</name>
</gene>
<name>A0A5E4CV37_MARMO</name>
<keyword evidence="2" id="KW-1185">Reference proteome</keyword>
<proteinExistence type="predicted"/>
<reference evidence="1" key="1">
    <citation type="submission" date="2019-04" db="EMBL/GenBank/DDBJ databases">
        <authorList>
            <person name="Alioto T."/>
            <person name="Alioto T."/>
        </authorList>
    </citation>
    <scope>NUCLEOTIDE SEQUENCE [LARGE SCALE GENOMIC DNA]</scope>
</reference>